<dbReference type="AlphaFoldDB" id="A0AAV2LFN8"/>
<accession>A0AAV2LFN8</accession>
<proteinExistence type="predicted"/>
<evidence type="ECO:0000313" key="1">
    <source>
        <dbReference type="EMBL" id="CAL1599268.1"/>
    </source>
</evidence>
<reference evidence="1 2" key="1">
    <citation type="submission" date="2024-04" db="EMBL/GenBank/DDBJ databases">
        <authorList>
            <person name="Waldvogel A.-M."/>
            <person name="Schoenle A."/>
        </authorList>
    </citation>
    <scope>NUCLEOTIDE SEQUENCE [LARGE SCALE GENOMIC DNA]</scope>
</reference>
<organism evidence="1 2">
    <name type="scientific">Knipowitschia caucasica</name>
    <name type="common">Caucasian dwarf goby</name>
    <name type="synonym">Pomatoschistus caucasicus</name>
    <dbReference type="NCBI Taxonomy" id="637954"/>
    <lineage>
        <taxon>Eukaryota</taxon>
        <taxon>Metazoa</taxon>
        <taxon>Chordata</taxon>
        <taxon>Craniata</taxon>
        <taxon>Vertebrata</taxon>
        <taxon>Euteleostomi</taxon>
        <taxon>Actinopterygii</taxon>
        <taxon>Neopterygii</taxon>
        <taxon>Teleostei</taxon>
        <taxon>Neoteleostei</taxon>
        <taxon>Acanthomorphata</taxon>
        <taxon>Gobiaria</taxon>
        <taxon>Gobiiformes</taxon>
        <taxon>Gobioidei</taxon>
        <taxon>Gobiidae</taxon>
        <taxon>Gobiinae</taxon>
        <taxon>Knipowitschia</taxon>
    </lineage>
</organism>
<sequence>MLPSNCPPTQPREVGSLLPKHLWVSPDGGRGSGIESKQSFLSEGIKTPVHHTTDLQGAFVHMRMDVSVSGAAVLRSLCLEPPPQLQRLSPSRSLSLMVGVKVS</sequence>
<dbReference type="Proteomes" id="UP001497482">
    <property type="component" value="Chromosome 23"/>
</dbReference>
<protein>
    <submittedName>
        <fullName evidence="1">Uncharacterized protein</fullName>
    </submittedName>
</protein>
<name>A0AAV2LFN8_KNICA</name>
<dbReference type="EMBL" id="OZ035845">
    <property type="protein sequence ID" value="CAL1599268.1"/>
    <property type="molecule type" value="Genomic_DNA"/>
</dbReference>
<keyword evidence="2" id="KW-1185">Reference proteome</keyword>
<evidence type="ECO:0000313" key="2">
    <source>
        <dbReference type="Proteomes" id="UP001497482"/>
    </source>
</evidence>
<gene>
    <name evidence="1" type="ORF">KC01_LOCUS27569</name>
</gene>